<dbReference type="AlphaFoldDB" id="D8JA66"/>
<organism evidence="3 5">
    <name type="scientific">Halalkalicoccus jeotgali (strain DSM 18796 / CECT 7217 / JCM 14584 / KCTC 4019 / B3)</name>
    <dbReference type="NCBI Taxonomy" id="795797"/>
    <lineage>
        <taxon>Archaea</taxon>
        <taxon>Methanobacteriati</taxon>
        <taxon>Methanobacteriota</taxon>
        <taxon>Stenosarchaea group</taxon>
        <taxon>Halobacteria</taxon>
        <taxon>Halobacteriales</taxon>
        <taxon>Halococcaceae</taxon>
        <taxon>Halalkalicoccus</taxon>
    </lineage>
</organism>
<dbReference type="InterPro" id="IPR017932">
    <property type="entry name" value="GATase_2_dom"/>
</dbReference>
<name>D8JA66_HALJB</name>
<reference evidence="4 6" key="2">
    <citation type="journal article" date="2014" name="PLoS Genet.">
        <title>Phylogenetically driven sequencing of extremely halophilic archaea reveals strategies for static and dynamic osmo-response.</title>
        <authorList>
            <person name="Becker E.A."/>
            <person name="Seitzer P.M."/>
            <person name="Tritt A."/>
            <person name="Larsen D."/>
            <person name="Krusor M."/>
            <person name="Yao A.I."/>
            <person name="Wu D."/>
            <person name="Madern D."/>
            <person name="Eisen J.A."/>
            <person name="Darling A.E."/>
            <person name="Facciotti M.T."/>
        </authorList>
    </citation>
    <scope>NUCLEOTIDE SEQUENCE [LARGE SCALE GENOMIC DNA]</scope>
    <source>
        <strain evidence="4">B3</strain>
        <strain evidence="6">DSM 18796 / CECT 7217 / JCM 14584 / KCTC 4019 / B3</strain>
    </source>
</reference>
<evidence type="ECO:0000259" key="2">
    <source>
        <dbReference type="Pfam" id="PF13537"/>
    </source>
</evidence>
<dbReference type="Pfam" id="PF00733">
    <property type="entry name" value="Asn_synthase"/>
    <property type="match status" value="1"/>
</dbReference>
<dbReference type="GO" id="GO:0004066">
    <property type="term" value="F:asparagine synthase (glutamine-hydrolyzing) activity"/>
    <property type="evidence" value="ECO:0007669"/>
    <property type="project" value="InterPro"/>
</dbReference>
<dbReference type="Gene3D" id="3.40.50.620">
    <property type="entry name" value="HUPs"/>
    <property type="match status" value="1"/>
</dbReference>
<dbReference type="Pfam" id="PF13537">
    <property type="entry name" value="GATase_7"/>
    <property type="match status" value="1"/>
</dbReference>
<dbReference type="PANTHER" id="PTHR43284">
    <property type="entry name" value="ASPARAGINE SYNTHETASE (GLUTAMINE-HYDROLYZING)"/>
    <property type="match status" value="1"/>
</dbReference>
<dbReference type="SUPFAM" id="SSF56235">
    <property type="entry name" value="N-terminal nucleophile aminohydrolases (Ntn hydrolases)"/>
    <property type="match status" value="1"/>
</dbReference>
<dbReference type="PATRIC" id="fig|795797.18.peg.1192"/>
<evidence type="ECO:0000313" key="3">
    <source>
        <dbReference type="EMBL" id="ADJ14588.1"/>
    </source>
</evidence>
<dbReference type="eggNOG" id="arCOG00121">
    <property type="taxonomic scope" value="Archaea"/>
</dbReference>
<dbReference type="InterPro" id="IPR029055">
    <property type="entry name" value="Ntn_hydrolases_N"/>
</dbReference>
<dbReference type="HOGENOM" id="CLU_458302_0_0_2"/>
<feature type="domain" description="Glutamine amidotransferase type-2" evidence="2">
    <location>
        <begin position="81"/>
        <end position="150"/>
    </location>
</feature>
<gene>
    <name evidence="3" type="ordered locus">HacjB3_05985</name>
    <name evidence="4" type="ORF">C497_04367</name>
</gene>
<evidence type="ECO:0000313" key="6">
    <source>
        <dbReference type="Proteomes" id="UP000011645"/>
    </source>
</evidence>
<dbReference type="KEGG" id="hje:HacjB3_05985"/>
<dbReference type="Gene3D" id="3.60.20.10">
    <property type="entry name" value="Glutamine Phosphoribosylpyrophosphate, subunit 1, domain 1"/>
    <property type="match status" value="1"/>
</dbReference>
<dbReference type="PANTHER" id="PTHR43284:SF1">
    <property type="entry name" value="ASPARAGINE SYNTHETASE"/>
    <property type="match status" value="1"/>
</dbReference>
<dbReference type="InterPro" id="IPR051786">
    <property type="entry name" value="ASN_synthetase/amidase"/>
</dbReference>
<reference evidence="3 5" key="1">
    <citation type="journal article" date="2010" name="J. Bacteriol.">
        <title>Complete genome sequence of Halalkalicoccus jeotgali B3(T), an extremely halophilic archaeon.</title>
        <authorList>
            <person name="Roh S.W."/>
            <person name="Nam Y.D."/>
            <person name="Nam S.H."/>
            <person name="Choi S.H."/>
            <person name="Park H.S."/>
            <person name="Bae J.W."/>
        </authorList>
    </citation>
    <scope>NUCLEOTIDE SEQUENCE [LARGE SCALE GENOMIC DNA]</scope>
    <source>
        <strain evidence="3">B3</strain>
        <strain evidence="5">DSM 18796 / CECT 7217 / JCM 14584 / KCTC 4019 / B3</strain>
    </source>
</reference>
<dbReference type="GeneID" id="9419002"/>
<dbReference type="EMBL" id="AOHV01000012">
    <property type="protein sequence ID" value="ELY39960.1"/>
    <property type="molecule type" value="Genomic_DNA"/>
</dbReference>
<dbReference type="RefSeq" id="WP_008414775.1">
    <property type="nucleotide sequence ID" value="NC_014297.1"/>
</dbReference>
<dbReference type="InterPro" id="IPR001962">
    <property type="entry name" value="Asn_synthase"/>
</dbReference>
<evidence type="ECO:0000313" key="4">
    <source>
        <dbReference type="EMBL" id="ELY39960.1"/>
    </source>
</evidence>
<dbReference type="GO" id="GO:0006529">
    <property type="term" value="P:asparagine biosynthetic process"/>
    <property type="evidence" value="ECO:0007669"/>
    <property type="project" value="InterPro"/>
</dbReference>
<evidence type="ECO:0000259" key="1">
    <source>
        <dbReference type="Pfam" id="PF00733"/>
    </source>
</evidence>
<dbReference type="SUPFAM" id="SSF52402">
    <property type="entry name" value="Adenine nucleotide alpha hydrolases-like"/>
    <property type="match status" value="1"/>
</dbReference>
<dbReference type="EMBL" id="CP002062">
    <property type="protein sequence ID" value="ADJ14588.1"/>
    <property type="molecule type" value="Genomic_DNA"/>
</dbReference>
<accession>D8JA66</accession>
<feature type="domain" description="Asparagine synthetase" evidence="1">
    <location>
        <begin position="226"/>
        <end position="573"/>
    </location>
</feature>
<protein>
    <submittedName>
        <fullName evidence="3">Asparagine synthase</fullName>
    </submittedName>
</protein>
<dbReference type="STRING" id="795797.HacjB3_05985"/>
<sequence length="595" mass="65786">MVGLCGSYGSRRLDVEPIAAALSRSETDERFEYGTGRLRGSVIAHDRAGRPATVPGEGASLVVWGAVYSRERQQGYERRPPEVTTAEFCARAYAEDGIEALAEMNGEFVCLVEHPDGDRVRIVTDRLGTRPVYYRAERGAITFSTSIQALAGHPGIETGYVPEYLAEYLGTKTVRGLHTPLSGIEQLPPASVVTLDPDAGEVRAERYWQPIHRPENRPLSAFVDQFTERFLDAIDDRIRADRRYGLLLSGGSDSRLVLATLDRVDAYGFADPSGEVETARLVADLAGVPFTRFEHEPGYDRRLLRRNAAVSNFVGWFNEGRAIGVEATLRREVDALVSGLYADVLFKGWTTPTRRLSVPGASLPVPAAQNIETRADVLEARDTSTPPYLPDGVVERAHERNLSTGTPVVDHGMAYSSYGALSAHGFWFPLTNETSFDRYSDGQVLPTVHPFLDRRLIDLALRMPRAYALRYNLVDRALARLAPELAAVPHDASGLALSRPRWLHRLATMGAELRSDAAGNAATLRETDWIERLFERREPTIRALPLVEYDAVRRTYDAHMAGADHTAALCGLLTLLEMPITRTVTASRHERTPTP</sequence>
<dbReference type="InterPro" id="IPR014729">
    <property type="entry name" value="Rossmann-like_a/b/a_fold"/>
</dbReference>
<evidence type="ECO:0000313" key="5">
    <source>
        <dbReference type="Proteomes" id="UP000000390"/>
    </source>
</evidence>
<dbReference type="Proteomes" id="UP000011645">
    <property type="component" value="Unassembled WGS sequence"/>
</dbReference>
<dbReference type="Proteomes" id="UP000000390">
    <property type="component" value="Chromosome"/>
</dbReference>
<dbReference type="OrthoDB" id="8692at2157"/>
<keyword evidence="6" id="KW-1185">Reference proteome</keyword>
<proteinExistence type="predicted"/>